<keyword evidence="4" id="KW-1185">Reference proteome</keyword>
<evidence type="ECO:0000313" key="3">
    <source>
        <dbReference type="EMBL" id="ADG98276.1"/>
    </source>
</evidence>
<sequence length="436" mass="47410">MSPLRAACGQHGAYDQSACERLAPEPVKHADRWRGSHDARSDFARDRARVLHSAALRRLADKTQVVGPKEGHTPRTRLTHSLEVGQIGRAIALGLGADPDLVDLAGLAHDIGHPPYGHNGERALDEFAERCGGFEGNAQSFRVLTLLEPKRLDSLGRSVGLNLTRAALDAVLKYPWLAAGEGEEKLRKYGAFREDAAVFHWVRSDAGGSGRDAAETAERCVEAQIMDWADDVAYSVHDMEDAVLAGRFDLRELADPQQWSRDDAFAPGLDATELAEAGARLWDLDAVRACVGYDGSLAASVALKQLTTELVSRFASEAVSGTKGAYGDGPFGRFQGGLVVARGIRAEVAVLKVAALRFVMQDANRLRERALQRERVSRVAQLVADRAPDSLEPMFAAMWRAAGDDAAKERVVVDQLATMTETQLERLDPERGTIRT</sequence>
<accession>D6Z8J6</accession>
<evidence type="ECO:0000313" key="4">
    <source>
        <dbReference type="Proteomes" id="UP000002247"/>
    </source>
</evidence>
<dbReference type="PROSITE" id="PS51831">
    <property type="entry name" value="HD"/>
    <property type="match status" value="1"/>
</dbReference>
<dbReference type="NCBIfam" id="NF002829">
    <property type="entry name" value="PRK03007.1"/>
    <property type="match status" value="1"/>
</dbReference>
<dbReference type="STRING" id="640132.Srot_1816"/>
<dbReference type="GO" id="GO:0008832">
    <property type="term" value="F:dGTPase activity"/>
    <property type="evidence" value="ECO:0007669"/>
    <property type="project" value="TreeGrafter"/>
</dbReference>
<dbReference type="InterPro" id="IPR026875">
    <property type="entry name" value="PHydrolase_assoc_dom"/>
</dbReference>
<dbReference type="Pfam" id="PF13286">
    <property type="entry name" value="HD_assoc"/>
    <property type="match status" value="1"/>
</dbReference>
<dbReference type="AlphaFoldDB" id="D6Z8J6"/>
<dbReference type="eggNOG" id="COG0232">
    <property type="taxonomic scope" value="Bacteria"/>
</dbReference>
<dbReference type="InterPro" id="IPR006674">
    <property type="entry name" value="HD_domain"/>
</dbReference>
<gene>
    <name evidence="3" type="ordered locus">Srot_1816</name>
</gene>
<dbReference type="KEGG" id="srt:Srot_1816"/>
<name>D6Z8J6_SEGRD</name>
<dbReference type="CDD" id="cd00077">
    <property type="entry name" value="HDc"/>
    <property type="match status" value="1"/>
</dbReference>
<dbReference type="HOGENOM" id="CLU_028163_0_1_11"/>
<dbReference type="GO" id="GO:0006203">
    <property type="term" value="P:dGTP catabolic process"/>
    <property type="evidence" value="ECO:0007669"/>
    <property type="project" value="TreeGrafter"/>
</dbReference>
<dbReference type="PANTHER" id="PTHR11373:SF32">
    <property type="entry name" value="DEOXYGUANOSINETRIPHOSPHATE TRIPHOSPHOHYDROLASE"/>
    <property type="match status" value="1"/>
</dbReference>
<dbReference type="EMBL" id="CP001958">
    <property type="protein sequence ID" value="ADG98276.1"/>
    <property type="molecule type" value="Genomic_DNA"/>
</dbReference>
<dbReference type="Gene3D" id="1.10.3210.10">
    <property type="entry name" value="Hypothetical protein af1432"/>
    <property type="match status" value="1"/>
</dbReference>
<dbReference type="InterPro" id="IPR003607">
    <property type="entry name" value="HD/PDEase_dom"/>
</dbReference>
<dbReference type="NCBIfam" id="TIGR01353">
    <property type="entry name" value="dGTP_triPase"/>
    <property type="match status" value="1"/>
</dbReference>
<evidence type="ECO:0000256" key="1">
    <source>
        <dbReference type="ARBA" id="ARBA00022801"/>
    </source>
</evidence>
<keyword evidence="1 3" id="KW-0378">Hydrolase</keyword>
<reference evidence="3 4" key="1">
    <citation type="journal article" date="2010" name="Stand. Genomic Sci.">
        <title>Complete genome sequence of Segniliparus rotundus type strain (CDC 1076).</title>
        <authorList>
            <person name="Sikorski J."/>
            <person name="Lapidus A."/>
            <person name="Copeland A."/>
            <person name="Misra M."/>
            <person name="Glavina Del Rio T."/>
            <person name="Nolan M."/>
            <person name="Lucas S."/>
            <person name="Chen F."/>
            <person name="Tice H."/>
            <person name="Cheng J.F."/>
            <person name="Jando M."/>
            <person name="Schneider S."/>
            <person name="Bruce D."/>
            <person name="Goodwin L."/>
            <person name="Pitluck S."/>
            <person name="Liolios K."/>
            <person name="Mikhailova N."/>
            <person name="Pati A."/>
            <person name="Ivanova N."/>
            <person name="Mavromatis K."/>
            <person name="Chen A."/>
            <person name="Palaniappan K."/>
            <person name="Chertkov O."/>
            <person name="Land M."/>
            <person name="Hauser L."/>
            <person name="Chang Y.J."/>
            <person name="Jeffries C.D."/>
            <person name="Brettin T."/>
            <person name="Detter J.C."/>
            <person name="Han C."/>
            <person name="Rohde M."/>
            <person name="Goker M."/>
            <person name="Bristow J."/>
            <person name="Eisen J.A."/>
            <person name="Markowitz V."/>
            <person name="Hugenholtz P."/>
            <person name="Kyrpides N.C."/>
            <person name="Klenk H.P."/>
        </authorList>
    </citation>
    <scope>NUCLEOTIDE SEQUENCE [LARGE SCALE GENOMIC DNA]</scope>
    <source>
        <strain evidence="4">ATCC BAA-972 / CDC 1076 / CIP 108378 / DSM 44985 / JCM 13578</strain>
    </source>
</reference>
<proteinExistence type="predicted"/>
<dbReference type="Pfam" id="PF01966">
    <property type="entry name" value="HD"/>
    <property type="match status" value="1"/>
</dbReference>
<dbReference type="SMART" id="SM00471">
    <property type="entry name" value="HDc"/>
    <property type="match status" value="1"/>
</dbReference>
<dbReference type="InterPro" id="IPR050135">
    <property type="entry name" value="dGTPase-like"/>
</dbReference>
<dbReference type="RefSeq" id="WP_013138729.1">
    <property type="nucleotide sequence ID" value="NC_014168.1"/>
</dbReference>
<dbReference type="OrthoDB" id="9803619at2"/>
<dbReference type="SUPFAM" id="SSF109604">
    <property type="entry name" value="HD-domain/PDEase-like"/>
    <property type="match status" value="1"/>
</dbReference>
<evidence type="ECO:0000259" key="2">
    <source>
        <dbReference type="PROSITE" id="PS51831"/>
    </source>
</evidence>
<dbReference type="Proteomes" id="UP000002247">
    <property type="component" value="Chromosome"/>
</dbReference>
<feature type="domain" description="HD" evidence="2">
    <location>
        <begin position="77"/>
        <end position="235"/>
    </location>
</feature>
<protein>
    <submittedName>
        <fullName evidence="3">Deoxyguanosinetriphosphate triphosphohydrolase</fullName>
    </submittedName>
</protein>
<organism evidence="3 4">
    <name type="scientific">Segniliparus rotundus (strain ATCC BAA-972 / CDC 1076 / CIP 108378 / DSM 44985 / JCM 13578)</name>
    <dbReference type="NCBI Taxonomy" id="640132"/>
    <lineage>
        <taxon>Bacteria</taxon>
        <taxon>Bacillati</taxon>
        <taxon>Actinomycetota</taxon>
        <taxon>Actinomycetes</taxon>
        <taxon>Mycobacteriales</taxon>
        <taxon>Segniliparaceae</taxon>
        <taxon>Segniliparus</taxon>
    </lineage>
</organism>
<dbReference type="InterPro" id="IPR006261">
    <property type="entry name" value="dGTPase"/>
</dbReference>
<dbReference type="PANTHER" id="PTHR11373">
    <property type="entry name" value="DEOXYNUCLEOSIDE TRIPHOSPHATE TRIPHOSPHOHYDROLASE"/>
    <property type="match status" value="1"/>
</dbReference>